<name>A0AAV5T908_9BILA</name>
<organism evidence="2 3">
    <name type="scientific">Pristionchus entomophagus</name>
    <dbReference type="NCBI Taxonomy" id="358040"/>
    <lineage>
        <taxon>Eukaryota</taxon>
        <taxon>Metazoa</taxon>
        <taxon>Ecdysozoa</taxon>
        <taxon>Nematoda</taxon>
        <taxon>Chromadorea</taxon>
        <taxon>Rhabditida</taxon>
        <taxon>Rhabditina</taxon>
        <taxon>Diplogasteromorpha</taxon>
        <taxon>Diplogasteroidea</taxon>
        <taxon>Neodiplogasteridae</taxon>
        <taxon>Pristionchus</taxon>
    </lineage>
</organism>
<feature type="transmembrane region" description="Helical" evidence="1">
    <location>
        <begin position="327"/>
        <end position="347"/>
    </location>
</feature>
<keyword evidence="3" id="KW-1185">Reference proteome</keyword>
<feature type="non-terminal residue" evidence="2">
    <location>
        <position position="1"/>
    </location>
</feature>
<keyword evidence="1" id="KW-1133">Transmembrane helix</keyword>
<feature type="transmembrane region" description="Helical" evidence="1">
    <location>
        <begin position="242"/>
        <end position="267"/>
    </location>
</feature>
<evidence type="ECO:0000256" key="1">
    <source>
        <dbReference type="SAM" id="Phobius"/>
    </source>
</evidence>
<proteinExistence type="predicted"/>
<reference evidence="2" key="1">
    <citation type="submission" date="2023-10" db="EMBL/GenBank/DDBJ databases">
        <title>Genome assembly of Pristionchus species.</title>
        <authorList>
            <person name="Yoshida K."/>
            <person name="Sommer R.J."/>
        </authorList>
    </citation>
    <scope>NUCLEOTIDE SEQUENCE</scope>
    <source>
        <strain evidence="2">RS0144</strain>
    </source>
</reference>
<protein>
    <recommendedName>
        <fullName evidence="4">G protein-coupled receptor</fullName>
    </recommendedName>
</protein>
<dbReference type="Pfam" id="PF10318">
    <property type="entry name" value="7TM_GPCR_Srh"/>
    <property type="match status" value="1"/>
</dbReference>
<dbReference type="PANTHER" id="PTHR45830:SF15">
    <property type="entry name" value="SERPENTINE RECEPTOR, CLASS I"/>
    <property type="match status" value="1"/>
</dbReference>
<keyword evidence="1" id="KW-0472">Membrane</keyword>
<accession>A0AAV5T908</accession>
<dbReference type="EMBL" id="BTSX01000004">
    <property type="protein sequence ID" value="GMS92041.1"/>
    <property type="molecule type" value="Genomic_DNA"/>
</dbReference>
<feature type="transmembrane region" description="Helical" evidence="1">
    <location>
        <begin position="63"/>
        <end position="83"/>
    </location>
</feature>
<evidence type="ECO:0000313" key="2">
    <source>
        <dbReference type="EMBL" id="GMS92041.1"/>
    </source>
</evidence>
<dbReference type="InterPro" id="IPR019422">
    <property type="entry name" value="7TM_GPCR_serpentine_rcpt_Srh"/>
</dbReference>
<sequence>VISASSRSIWTRTEAIDDRRSMRGCVSNNETLSMVDASNYHGYDTDFDWDRRFFIPFIRNFCLYYKFIPLLLGIIMNWLIIFKSPSYSNEYRRSLAFYHIAEFVFDIHHFILFVPYPIFPHPIFLCFGLLCELGGPPNLTVILTVVSAVFTAISNFLLIFIRMRTIVPKDSRFRLTMRQSVIIMGSMFAFYLVNILTFSLFTRDSENKTEILKRSEFAWVNEAPGALVFGEMFELGPLNIPIGWLSFCVIYGFIMFPGIIIYTAVSLAKEKTRIVHVKKTKDNATKMLMIQLFGAVFTYISPLFVFFATLKFGMPTSNPNFHSSIRFFWMFLFLNNSMVCYSIHLVMNRSYQK</sequence>
<feature type="transmembrane region" description="Helical" evidence="1">
    <location>
        <begin position="288"/>
        <end position="307"/>
    </location>
</feature>
<dbReference type="AlphaFoldDB" id="A0AAV5T908"/>
<gene>
    <name evidence="2" type="ORF">PENTCL1PPCAC_14215</name>
</gene>
<evidence type="ECO:0000313" key="3">
    <source>
        <dbReference type="Proteomes" id="UP001432027"/>
    </source>
</evidence>
<keyword evidence="1" id="KW-0812">Transmembrane</keyword>
<feature type="transmembrane region" description="Helical" evidence="1">
    <location>
        <begin position="181"/>
        <end position="201"/>
    </location>
</feature>
<comment type="caution">
    <text evidence="2">The sequence shown here is derived from an EMBL/GenBank/DDBJ whole genome shotgun (WGS) entry which is preliminary data.</text>
</comment>
<feature type="transmembrane region" description="Helical" evidence="1">
    <location>
        <begin position="139"/>
        <end position="161"/>
    </location>
</feature>
<dbReference type="Proteomes" id="UP001432027">
    <property type="component" value="Unassembled WGS sequence"/>
</dbReference>
<dbReference type="PANTHER" id="PTHR45830">
    <property type="entry name" value="SERPENTINE RECEPTOR, CLASS I"/>
    <property type="match status" value="1"/>
</dbReference>
<evidence type="ECO:0008006" key="4">
    <source>
        <dbReference type="Google" id="ProtNLM"/>
    </source>
</evidence>